<dbReference type="RefSeq" id="WP_345417038.1">
    <property type="nucleotide sequence ID" value="NZ_AP031496.1"/>
</dbReference>
<dbReference type="EMBL" id="BAABLX010000006">
    <property type="protein sequence ID" value="GAA4932770.1"/>
    <property type="molecule type" value="Genomic_DNA"/>
</dbReference>
<reference evidence="3" key="1">
    <citation type="journal article" date="2019" name="Int. J. Syst. Evol. Microbiol.">
        <title>The Global Catalogue of Microorganisms (GCM) 10K type strain sequencing project: providing services to taxonomists for standard genome sequencing and annotation.</title>
        <authorList>
            <consortium name="The Broad Institute Genomics Platform"/>
            <consortium name="The Broad Institute Genome Sequencing Center for Infectious Disease"/>
            <person name="Wu L."/>
            <person name="Ma J."/>
        </authorList>
    </citation>
    <scope>NUCLEOTIDE SEQUENCE [LARGE SCALE GENOMIC DNA]</scope>
    <source>
        <strain evidence="3">JCM 19134</strain>
    </source>
</reference>
<sequence>MKRRTLNTASPSSQSGAVLAVSLVILLVLTVVVMSANSNVIMQERMTSAIRETNLVFQVAESALVEAENFIDTLDAAGFANFNSMGTGGLYSEGDGPGDYLADSTWDTAGNKLRAAESIVDNYQAWYFIESMGQVSMIGGMQDVSMQNDYSFPHDSPMADVFRVVVRAVGPNGVTEQIIAGYYSVNAL</sequence>
<dbReference type="InterPro" id="IPR025746">
    <property type="entry name" value="PilX_N_dom"/>
</dbReference>
<keyword evidence="3" id="KW-1185">Reference proteome</keyword>
<organism evidence="2 3">
    <name type="scientific">Halioxenophilus aromaticivorans</name>
    <dbReference type="NCBI Taxonomy" id="1306992"/>
    <lineage>
        <taxon>Bacteria</taxon>
        <taxon>Pseudomonadati</taxon>
        <taxon>Pseudomonadota</taxon>
        <taxon>Gammaproteobacteria</taxon>
        <taxon>Alteromonadales</taxon>
        <taxon>Alteromonadaceae</taxon>
        <taxon>Halioxenophilus</taxon>
    </lineage>
</organism>
<gene>
    <name evidence="2" type="ORF">GCM10025791_06660</name>
</gene>
<accession>A0AAV3TYK9</accession>
<dbReference type="AlphaFoldDB" id="A0AAV3TYK9"/>
<evidence type="ECO:0000313" key="3">
    <source>
        <dbReference type="Proteomes" id="UP001409585"/>
    </source>
</evidence>
<evidence type="ECO:0000259" key="1">
    <source>
        <dbReference type="Pfam" id="PF14341"/>
    </source>
</evidence>
<dbReference type="Pfam" id="PF14341">
    <property type="entry name" value="PilX_N"/>
    <property type="match status" value="1"/>
</dbReference>
<proteinExistence type="predicted"/>
<feature type="domain" description="Type 4 fimbrial biogenesis protein PilX N-terminal" evidence="1">
    <location>
        <begin position="15"/>
        <end position="64"/>
    </location>
</feature>
<comment type="caution">
    <text evidence="2">The sequence shown here is derived from an EMBL/GenBank/DDBJ whole genome shotgun (WGS) entry which is preliminary data.</text>
</comment>
<name>A0AAV3TYK9_9ALTE</name>
<dbReference type="Proteomes" id="UP001409585">
    <property type="component" value="Unassembled WGS sequence"/>
</dbReference>
<protein>
    <recommendedName>
        <fullName evidence="1">Type 4 fimbrial biogenesis protein PilX N-terminal domain-containing protein</fullName>
    </recommendedName>
</protein>
<evidence type="ECO:0000313" key="2">
    <source>
        <dbReference type="EMBL" id="GAA4932770.1"/>
    </source>
</evidence>